<sequence>MSSKLIALLLLICIVSVACNKFVAMIDQPVVDPEETIDLEENKKVCFCCRAFVCRHQLCPCSRFTALF</sequence>
<keyword evidence="3" id="KW-1185">Reference proteome</keyword>
<dbReference type="EMBL" id="PDUG01000006">
    <property type="protein sequence ID" value="PIC18735.1"/>
    <property type="molecule type" value="Genomic_DNA"/>
</dbReference>
<gene>
    <name evidence="2" type="primary">Cnig_chr_X.g24527</name>
    <name evidence="2" type="ORF">B9Z55_024527</name>
</gene>
<feature type="signal peptide" evidence="1">
    <location>
        <begin position="1"/>
        <end position="19"/>
    </location>
</feature>
<name>A0A2G5SUF2_9PELO</name>
<dbReference type="AlphaFoldDB" id="A0A2G5SUF2"/>
<dbReference type="STRING" id="1611254.A0A2G5SUF2"/>
<dbReference type="Proteomes" id="UP000230233">
    <property type="component" value="Chromosome X"/>
</dbReference>
<evidence type="ECO:0000256" key="1">
    <source>
        <dbReference type="SAM" id="SignalP"/>
    </source>
</evidence>
<evidence type="ECO:0000313" key="2">
    <source>
        <dbReference type="EMBL" id="PIC18735.1"/>
    </source>
</evidence>
<comment type="caution">
    <text evidence="2">The sequence shown here is derived from an EMBL/GenBank/DDBJ whole genome shotgun (WGS) entry which is preliminary data.</text>
</comment>
<keyword evidence="1" id="KW-0732">Signal</keyword>
<accession>A0A2G5SUF2</accession>
<protein>
    <submittedName>
        <fullName evidence="2">Uncharacterized protein</fullName>
    </submittedName>
</protein>
<organism evidence="2 3">
    <name type="scientific">Caenorhabditis nigoni</name>
    <dbReference type="NCBI Taxonomy" id="1611254"/>
    <lineage>
        <taxon>Eukaryota</taxon>
        <taxon>Metazoa</taxon>
        <taxon>Ecdysozoa</taxon>
        <taxon>Nematoda</taxon>
        <taxon>Chromadorea</taxon>
        <taxon>Rhabditida</taxon>
        <taxon>Rhabditina</taxon>
        <taxon>Rhabditomorpha</taxon>
        <taxon>Rhabditoidea</taxon>
        <taxon>Rhabditidae</taxon>
        <taxon>Peloderinae</taxon>
        <taxon>Caenorhabditis</taxon>
    </lineage>
</organism>
<dbReference type="PROSITE" id="PS51257">
    <property type="entry name" value="PROKAR_LIPOPROTEIN"/>
    <property type="match status" value="1"/>
</dbReference>
<dbReference type="OrthoDB" id="5781062at2759"/>
<feature type="chain" id="PRO_5013909005" evidence="1">
    <location>
        <begin position="20"/>
        <end position="68"/>
    </location>
</feature>
<proteinExistence type="predicted"/>
<reference evidence="3" key="1">
    <citation type="submission" date="2017-10" db="EMBL/GenBank/DDBJ databases">
        <title>Rapid genome shrinkage in a self-fertile nematode reveals novel sperm competition proteins.</title>
        <authorList>
            <person name="Yin D."/>
            <person name="Schwarz E.M."/>
            <person name="Thomas C.G."/>
            <person name="Felde R.L."/>
            <person name="Korf I.F."/>
            <person name="Cutter A.D."/>
            <person name="Schartner C.M."/>
            <person name="Ralston E.J."/>
            <person name="Meyer B.J."/>
            <person name="Haag E.S."/>
        </authorList>
    </citation>
    <scope>NUCLEOTIDE SEQUENCE [LARGE SCALE GENOMIC DNA]</scope>
    <source>
        <strain evidence="3">JU1422</strain>
    </source>
</reference>
<evidence type="ECO:0000313" key="3">
    <source>
        <dbReference type="Proteomes" id="UP000230233"/>
    </source>
</evidence>